<dbReference type="EMBL" id="JAHRIP010048729">
    <property type="protein sequence ID" value="MEQ2299962.1"/>
    <property type="molecule type" value="Genomic_DNA"/>
</dbReference>
<evidence type="ECO:0000313" key="2">
    <source>
        <dbReference type="Proteomes" id="UP001469553"/>
    </source>
</evidence>
<keyword evidence="2" id="KW-1185">Reference proteome</keyword>
<dbReference type="Proteomes" id="UP001469553">
    <property type="component" value="Unassembled WGS sequence"/>
</dbReference>
<proteinExistence type="predicted"/>
<accession>A0ABV0Z238</accession>
<evidence type="ECO:0000313" key="1">
    <source>
        <dbReference type="EMBL" id="MEQ2299962.1"/>
    </source>
</evidence>
<sequence>VVFALRHLPATLHVLTATVGVRCLIRFSAGWFQLIGASILFGSGPGWEHSICRCSNSCRTSPLTKGFLSS</sequence>
<feature type="non-terminal residue" evidence="1">
    <location>
        <position position="1"/>
    </location>
</feature>
<organism evidence="1 2">
    <name type="scientific">Ameca splendens</name>
    <dbReference type="NCBI Taxonomy" id="208324"/>
    <lineage>
        <taxon>Eukaryota</taxon>
        <taxon>Metazoa</taxon>
        <taxon>Chordata</taxon>
        <taxon>Craniata</taxon>
        <taxon>Vertebrata</taxon>
        <taxon>Euteleostomi</taxon>
        <taxon>Actinopterygii</taxon>
        <taxon>Neopterygii</taxon>
        <taxon>Teleostei</taxon>
        <taxon>Neoteleostei</taxon>
        <taxon>Acanthomorphata</taxon>
        <taxon>Ovalentaria</taxon>
        <taxon>Atherinomorphae</taxon>
        <taxon>Cyprinodontiformes</taxon>
        <taxon>Goodeidae</taxon>
        <taxon>Ameca</taxon>
    </lineage>
</organism>
<gene>
    <name evidence="1" type="ORF">AMECASPLE_020453</name>
</gene>
<reference evidence="1 2" key="1">
    <citation type="submission" date="2021-06" db="EMBL/GenBank/DDBJ databases">
        <authorList>
            <person name="Palmer J.M."/>
        </authorList>
    </citation>
    <scope>NUCLEOTIDE SEQUENCE [LARGE SCALE GENOMIC DNA]</scope>
    <source>
        <strain evidence="1 2">AS_MEX2019</strain>
        <tissue evidence="1">Muscle</tissue>
    </source>
</reference>
<protein>
    <submittedName>
        <fullName evidence="1">Uncharacterized protein</fullName>
    </submittedName>
</protein>
<name>A0ABV0Z238_9TELE</name>
<comment type="caution">
    <text evidence="1">The sequence shown here is derived from an EMBL/GenBank/DDBJ whole genome shotgun (WGS) entry which is preliminary data.</text>
</comment>